<comment type="subcellular location">
    <subcellularLocation>
        <location evidence="2">Endoplasmic reticulum membrane</location>
        <topology evidence="2">Multi-pass membrane protein</topology>
    </subcellularLocation>
</comment>
<dbReference type="InterPro" id="IPR006694">
    <property type="entry name" value="Fatty_acid_hydroxylase"/>
</dbReference>
<dbReference type="InterPro" id="IPR051689">
    <property type="entry name" value="Sterol_desaturase/TMEM195"/>
</dbReference>
<dbReference type="KEGG" id="btab:109034813"/>
<feature type="transmembrane region" description="Helical" evidence="14">
    <location>
        <begin position="376"/>
        <end position="396"/>
    </location>
</feature>
<evidence type="ECO:0000256" key="13">
    <source>
        <dbReference type="ARBA" id="ARBA00047556"/>
    </source>
</evidence>
<evidence type="ECO:0000256" key="14">
    <source>
        <dbReference type="SAM" id="Phobius"/>
    </source>
</evidence>
<dbReference type="PANTHER" id="PTHR21624">
    <property type="entry name" value="STEROL DESATURASE-RELATED PROTEIN"/>
    <property type="match status" value="1"/>
</dbReference>
<evidence type="ECO:0000256" key="12">
    <source>
        <dbReference type="ARBA" id="ARBA00040992"/>
    </source>
</evidence>
<dbReference type="EC" id="1.14.16.5" evidence="11"/>
<reference evidence="17" key="1">
    <citation type="submission" date="2021-12" db="EMBL/GenBank/DDBJ databases">
        <authorList>
            <person name="King R."/>
        </authorList>
    </citation>
    <scope>NUCLEOTIDE SEQUENCE</scope>
</reference>
<comment type="similarity">
    <text evidence="10">Belongs to the sterol desaturase family. TMEM195 subfamily.</text>
</comment>
<evidence type="ECO:0000313" key="17">
    <source>
        <dbReference type="EMBL" id="CAH0395660.1"/>
    </source>
</evidence>
<evidence type="ECO:0000313" key="18">
    <source>
        <dbReference type="Proteomes" id="UP001152759"/>
    </source>
</evidence>
<evidence type="ECO:0000259" key="16">
    <source>
        <dbReference type="Pfam" id="PF24858"/>
    </source>
</evidence>
<dbReference type="Proteomes" id="UP001152759">
    <property type="component" value="Chromosome 9"/>
</dbReference>
<dbReference type="GO" id="GO:0005506">
    <property type="term" value="F:iron ion binding"/>
    <property type="evidence" value="ECO:0007669"/>
    <property type="project" value="InterPro"/>
</dbReference>
<feature type="transmembrane region" description="Helical" evidence="14">
    <location>
        <begin position="435"/>
        <end position="454"/>
    </location>
</feature>
<evidence type="ECO:0000256" key="3">
    <source>
        <dbReference type="ARBA" id="ARBA00022692"/>
    </source>
</evidence>
<evidence type="ECO:0000256" key="2">
    <source>
        <dbReference type="ARBA" id="ARBA00004477"/>
    </source>
</evidence>
<organism evidence="17 18">
    <name type="scientific">Bemisia tabaci</name>
    <name type="common">Sweetpotato whitefly</name>
    <name type="synonym">Aleurodes tabaci</name>
    <dbReference type="NCBI Taxonomy" id="7038"/>
    <lineage>
        <taxon>Eukaryota</taxon>
        <taxon>Metazoa</taxon>
        <taxon>Ecdysozoa</taxon>
        <taxon>Arthropoda</taxon>
        <taxon>Hexapoda</taxon>
        <taxon>Insecta</taxon>
        <taxon>Pterygota</taxon>
        <taxon>Neoptera</taxon>
        <taxon>Paraneoptera</taxon>
        <taxon>Hemiptera</taxon>
        <taxon>Sternorrhyncha</taxon>
        <taxon>Aleyrodoidea</taxon>
        <taxon>Aleyrodidae</taxon>
        <taxon>Aleyrodinae</taxon>
        <taxon>Bemisia</taxon>
    </lineage>
</organism>
<keyword evidence="8" id="KW-0443">Lipid metabolism</keyword>
<dbReference type="GO" id="GO:0006643">
    <property type="term" value="P:membrane lipid metabolic process"/>
    <property type="evidence" value="ECO:0007669"/>
    <property type="project" value="TreeGrafter"/>
</dbReference>
<evidence type="ECO:0000256" key="6">
    <source>
        <dbReference type="ARBA" id="ARBA00023002"/>
    </source>
</evidence>
<keyword evidence="6" id="KW-0560">Oxidoreductase</keyword>
<proteinExistence type="inferred from homology"/>
<dbReference type="GO" id="GO:0008610">
    <property type="term" value="P:lipid biosynthetic process"/>
    <property type="evidence" value="ECO:0007669"/>
    <property type="project" value="InterPro"/>
</dbReference>
<keyword evidence="3 14" id="KW-0812">Transmembrane</keyword>
<gene>
    <name evidence="17" type="ORF">BEMITA_LOCUS13823</name>
</gene>
<keyword evidence="5 14" id="KW-1133">Transmembrane helix</keyword>
<dbReference type="AlphaFoldDB" id="A0A9P0ALY5"/>
<dbReference type="GO" id="GO:0050479">
    <property type="term" value="F:glyceryl-ether monooxygenase activity"/>
    <property type="evidence" value="ECO:0007669"/>
    <property type="project" value="UniProtKB-EC"/>
</dbReference>
<keyword evidence="9 14" id="KW-0472">Membrane</keyword>
<protein>
    <recommendedName>
        <fullName evidence="12">Alkylglycerol monooxygenase</fullName>
        <ecNumber evidence="11">1.14.16.5</ecNumber>
    </recommendedName>
</protein>
<feature type="domain" description="Alkylglycerol monooxygenase C-terminal" evidence="16">
    <location>
        <begin position="348"/>
        <end position="427"/>
    </location>
</feature>
<keyword evidence="4" id="KW-0256">Endoplasmic reticulum</keyword>
<evidence type="ECO:0000256" key="1">
    <source>
        <dbReference type="ARBA" id="ARBA00001962"/>
    </source>
</evidence>
<evidence type="ECO:0000256" key="10">
    <source>
        <dbReference type="ARBA" id="ARBA00038190"/>
    </source>
</evidence>
<accession>A0A9P0ALY5</accession>
<dbReference type="EMBL" id="OU963870">
    <property type="protein sequence ID" value="CAH0395660.1"/>
    <property type="molecule type" value="Genomic_DNA"/>
</dbReference>
<name>A0A9P0ALY5_BEMTA</name>
<dbReference type="GO" id="GO:0005789">
    <property type="term" value="C:endoplasmic reticulum membrane"/>
    <property type="evidence" value="ECO:0007669"/>
    <property type="project" value="UniProtKB-SubCell"/>
</dbReference>
<evidence type="ECO:0000256" key="11">
    <source>
        <dbReference type="ARBA" id="ARBA00039026"/>
    </source>
</evidence>
<evidence type="ECO:0000256" key="4">
    <source>
        <dbReference type="ARBA" id="ARBA00022824"/>
    </source>
</evidence>
<evidence type="ECO:0000256" key="9">
    <source>
        <dbReference type="ARBA" id="ARBA00023136"/>
    </source>
</evidence>
<comment type="catalytic activity">
    <reaction evidence="13">
        <text>1-O-(1,2-saturated-alkyl)-sn-glycerol + (6R)-L-erythro-5,6,7,8-tetrahydrobiopterin + O2 = a 1-(1-hydroxyalkyl)-sn-glycerol + (6R)-L-erythro-6,7-dihydrobiopterin + H2O</text>
        <dbReference type="Rhea" id="RHEA:36255"/>
        <dbReference type="ChEBI" id="CHEBI:15377"/>
        <dbReference type="ChEBI" id="CHEBI:15379"/>
        <dbReference type="ChEBI" id="CHEBI:43120"/>
        <dbReference type="ChEBI" id="CHEBI:59560"/>
        <dbReference type="ChEBI" id="CHEBI:73418"/>
        <dbReference type="ChEBI" id="CHEBI:83957"/>
        <dbReference type="EC" id="1.14.16.5"/>
    </reaction>
</comment>
<sequence>MVFSNDTGELELLVRDEMGRAADSVAERLSWMFYVADPAKTSFRNHEEVPQYYRQAWPLFLAFAVLENLVLYIQGKPTVRINDGVTSMSHGIILECSKLVSRGSEHWLYIWLHQNYRLVDLPWNDPLTWYIAAICIDFGYYWVHRACHEVHILWAQHQVHHSSEDYNVFVGLRQSFLHQWCGFLFYLPLAFFIPPSHFLAHLQFSLLYQFWIHTETIANLGPLEFIFNTPKHHRFHHGSNINCLDKNYGGVLIIWDRIFGTFAEAKENQEIIYGLVLNRPSFNPVDLQIFYNKNVYYKVKSMDGWKNKLSAVIKGPSWYPGSPWTGEDSKKLDVQHREKFDVKLPFWCNLYLLSHFIVVVIGFQELTLRYMAMNPVVVLLMISYILLSLTSIGLLFENHSYAGIFELLRCVLFLFYVQHFGAALTNPVFLQLWHYQYFFIFSACFWILQCLKVLQIRVKAK</sequence>
<keyword evidence="7" id="KW-0408">Iron</keyword>
<evidence type="ECO:0000259" key="15">
    <source>
        <dbReference type="Pfam" id="PF04116"/>
    </source>
</evidence>
<comment type="cofactor">
    <cofactor evidence="1">
        <name>Fe cation</name>
        <dbReference type="ChEBI" id="CHEBI:24875"/>
    </cofactor>
</comment>
<evidence type="ECO:0000256" key="5">
    <source>
        <dbReference type="ARBA" id="ARBA00022989"/>
    </source>
</evidence>
<feature type="transmembrane region" description="Helical" evidence="14">
    <location>
        <begin position="344"/>
        <end position="364"/>
    </location>
</feature>
<feature type="domain" description="Fatty acid hydroxylase" evidence="15">
    <location>
        <begin position="130"/>
        <end position="261"/>
    </location>
</feature>
<keyword evidence="18" id="KW-1185">Reference proteome</keyword>
<dbReference type="Pfam" id="PF04116">
    <property type="entry name" value="FA_hydroxylase"/>
    <property type="match status" value="1"/>
</dbReference>
<evidence type="ECO:0000256" key="8">
    <source>
        <dbReference type="ARBA" id="ARBA00023098"/>
    </source>
</evidence>
<feature type="transmembrane region" description="Helical" evidence="14">
    <location>
        <begin position="408"/>
        <end position="429"/>
    </location>
</feature>
<dbReference type="Pfam" id="PF24858">
    <property type="entry name" value="AGMP_C"/>
    <property type="match status" value="1"/>
</dbReference>
<dbReference type="PANTHER" id="PTHR21624:SF1">
    <property type="entry name" value="ALKYLGLYCEROL MONOOXYGENASE"/>
    <property type="match status" value="1"/>
</dbReference>
<evidence type="ECO:0000256" key="7">
    <source>
        <dbReference type="ARBA" id="ARBA00023004"/>
    </source>
</evidence>
<dbReference type="InterPro" id="IPR056853">
    <property type="entry name" value="AGMP_C"/>
</dbReference>